<proteinExistence type="predicted"/>
<dbReference type="Proteomes" id="UP001499979">
    <property type="component" value="Unassembled WGS sequence"/>
</dbReference>
<gene>
    <name evidence="1" type="ORF">GCM10009606_41990</name>
</gene>
<keyword evidence="2" id="KW-1185">Reference proteome</keyword>
<accession>A0ABN1UMU0</accession>
<protein>
    <submittedName>
        <fullName evidence="1">DUF2332 domain-containing protein</fullName>
    </submittedName>
</protein>
<name>A0ABN1UMU0_9ACTN</name>
<evidence type="ECO:0000313" key="2">
    <source>
        <dbReference type="Proteomes" id="UP001499979"/>
    </source>
</evidence>
<evidence type="ECO:0000313" key="1">
    <source>
        <dbReference type="EMBL" id="GAA1159522.1"/>
    </source>
</evidence>
<organism evidence="1 2">
    <name type="scientific">Nocardioides aquiterrae</name>
    <dbReference type="NCBI Taxonomy" id="203799"/>
    <lineage>
        <taxon>Bacteria</taxon>
        <taxon>Bacillati</taxon>
        <taxon>Actinomycetota</taxon>
        <taxon>Actinomycetes</taxon>
        <taxon>Propionibacteriales</taxon>
        <taxon>Nocardioidaceae</taxon>
        <taxon>Nocardioides</taxon>
    </lineage>
</organism>
<comment type="caution">
    <text evidence="1">The sequence shown here is derived from an EMBL/GenBank/DDBJ whole genome shotgun (WGS) entry which is preliminary data.</text>
</comment>
<dbReference type="Pfam" id="PF10094">
    <property type="entry name" value="DUF2332"/>
    <property type="match status" value="1"/>
</dbReference>
<dbReference type="EMBL" id="BAAAJE010000026">
    <property type="protein sequence ID" value="GAA1159522.1"/>
    <property type="molecule type" value="Genomic_DNA"/>
</dbReference>
<dbReference type="RefSeq" id="WP_343909887.1">
    <property type="nucleotide sequence ID" value="NZ_BAAAJE010000026.1"/>
</dbReference>
<dbReference type="InterPro" id="IPR011200">
    <property type="entry name" value="UCP012608"/>
</dbReference>
<sequence>MDLTADTAEQYRDFALDARDYSPCYDDWCTRAAADEELLAWLDRLPPAKRQPNLVLAAARWHGVPAPGPYDAFRSALLADDGTIVATISARSTQTNEVGRLATLLPAFALLADEPVALVEAGASAGLNLFPDRYSYSWGSGVVGSGPVLGARVSGPAPLPASVPAVAWRGGVDLNPLDVTDDDAMRWLSHLVWPEHDERRERLERAVSIARTEPPAIVRGDLLDELPALVSAASAHGPVVVFHSAVAAYLSVEDRARFHAMMSGLVADGACHWVSNEAPNVLPEVTATADVPEGARGFVLGIDGRAVALAHGHGAWLRWL</sequence>
<reference evidence="1 2" key="1">
    <citation type="journal article" date="2019" name="Int. J. Syst. Evol. Microbiol.">
        <title>The Global Catalogue of Microorganisms (GCM) 10K type strain sequencing project: providing services to taxonomists for standard genome sequencing and annotation.</title>
        <authorList>
            <consortium name="The Broad Institute Genomics Platform"/>
            <consortium name="The Broad Institute Genome Sequencing Center for Infectious Disease"/>
            <person name="Wu L."/>
            <person name="Ma J."/>
        </authorList>
    </citation>
    <scope>NUCLEOTIDE SEQUENCE [LARGE SCALE GENOMIC DNA]</scope>
    <source>
        <strain evidence="1 2">JCM 11813</strain>
    </source>
</reference>